<evidence type="ECO:0000313" key="3">
    <source>
        <dbReference type="Proteomes" id="UP000006727"/>
    </source>
</evidence>
<dbReference type="PANTHER" id="PTHR30615">
    <property type="entry name" value="UNCHARACTERIZED PROTEIN YJBQ-RELATED"/>
    <property type="match status" value="1"/>
</dbReference>
<keyword evidence="1" id="KW-0812">Transmembrane</keyword>
<keyword evidence="3" id="KW-1185">Reference proteome</keyword>
<dbReference type="FunFam" id="2.60.120.460:FF:000002">
    <property type="entry name" value="Secondary thiamine-phosphate synthase enzyme"/>
    <property type="match status" value="1"/>
</dbReference>
<keyword evidence="1" id="KW-0472">Membrane</keyword>
<evidence type="ECO:0000313" key="2">
    <source>
        <dbReference type="EnsemblPlants" id="Pp3c1_31360V3.6"/>
    </source>
</evidence>
<dbReference type="Gene3D" id="2.60.120.460">
    <property type="entry name" value="YjbQ-like"/>
    <property type="match status" value="1"/>
</dbReference>
<dbReference type="SUPFAM" id="SSF111038">
    <property type="entry name" value="YjbQ-like"/>
    <property type="match status" value="1"/>
</dbReference>
<dbReference type="EnsemblPlants" id="Pp3c1_31360V3.6">
    <property type="protein sequence ID" value="Pp3c1_31360V3.6"/>
    <property type="gene ID" value="Pp3c1_31360"/>
</dbReference>
<dbReference type="EMBL" id="ABEU02000001">
    <property type="status" value="NOT_ANNOTATED_CDS"/>
    <property type="molecule type" value="Genomic_DNA"/>
</dbReference>
<dbReference type="Pfam" id="PF01894">
    <property type="entry name" value="YjbQ"/>
    <property type="match status" value="1"/>
</dbReference>
<dbReference type="InterPro" id="IPR035917">
    <property type="entry name" value="YjbQ-like_sf"/>
</dbReference>
<evidence type="ECO:0000256" key="1">
    <source>
        <dbReference type="SAM" id="Phobius"/>
    </source>
</evidence>
<gene>
    <name evidence="2" type="primary">LOC112291776</name>
</gene>
<evidence type="ECO:0008006" key="4">
    <source>
        <dbReference type="Google" id="ProtNLM"/>
    </source>
</evidence>
<feature type="transmembrane region" description="Helical" evidence="1">
    <location>
        <begin position="7"/>
        <end position="26"/>
    </location>
</feature>
<proteinExistence type="predicted"/>
<dbReference type="AlphaFoldDB" id="A0A7I4BT71"/>
<reference evidence="2 3" key="2">
    <citation type="journal article" date="2018" name="Plant J.">
        <title>The Physcomitrella patens chromosome-scale assembly reveals moss genome structure and evolution.</title>
        <authorList>
            <person name="Lang D."/>
            <person name="Ullrich K.K."/>
            <person name="Murat F."/>
            <person name="Fuchs J."/>
            <person name="Jenkins J."/>
            <person name="Haas F.B."/>
            <person name="Piednoel M."/>
            <person name="Gundlach H."/>
            <person name="Van Bel M."/>
            <person name="Meyberg R."/>
            <person name="Vives C."/>
            <person name="Morata J."/>
            <person name="Symeonidi A."/>
            <person name="Hiss M."/>
            <person name="Muchero W."/>
            <person name="Kamisugi Y."/>
            <person name="Saleh O."/>
            <person name="Blanc G."/>
            <person name="Decker E.L."/>
            <person name="van Gessel N."/>
            <person name="Grimwood J."/>
            <person name="Hayes R.D."/>
            <person name="Graham S.W."/>
            <person name="Gunter L.E."/>
            <person name="McDaniel S.F."/>
            <person name="Hoernstein S.N.W."/>
            <person name="Larsson A."/>
            <person name="Li F.W."/>
            <person name="Perroud P.F."/>
            <person name="Phillips J."/>
            <person name="Ranjan P."/>
            <person name="Rokshar D.S."/>
            <person name="Rothfels C.J."/>
            <person name="Schneider L."/>
            <person name="Shu S."/>
            <person name="Stevenson D.W."/>
            <person name="Thummler F."/>
            <person name="Tillich M."/>
            <person name="Villarreal Aguilar J.C."/>
            <person name="Widiez T."/>
            <person name="Wong G.K."/>
            <person name="Wymore A."/>
            <person name="Zhang Y."/>
            <person name="Zimmer A.D."/>
            <person name="Quatrano R.S."/>
            <person name="Mayer K.F.X."/>
            <person name="Goodstein D."/>
            <person name="Casacuberta J.M."/>
            <person name="Vandepoele K."/>
            <person name="Reski R."/>
            <person name="Cuming A.C."/>
            <person name="Tuskan G.A."/>
            <person name="Maumus F."/>
            <person name="Salse J."/>
            <person name="Schmutz J."/>
            <person name="Rensing S.A."/>
        </authorList>
    </citation>
    <scope>NUCLEOTIDE SEQUENCE [LARGE SCALE GENOMIC DNA]</scope>
    <source>
        <strain evidence="2 3">cv. Gransden 2004</strain>
    </source>
</reference>
<name>A0A7I4BT71_PHYPA</name>
<dbReference type="InParanoid" id="A0A7I4BT71"/>
<dbReference type="Gramene" id="Pp3c1_31360V3.6">
    <property type="protein sequence ID" value="Pp3c1_31360V3.6"/>
    <property type="gene ID" value="Pp3c1_31360"/>
</dbReference>
<feature type="transmembrane region" description="Helical" evidence="1">
    <location>
        <begin position="38"/>
        <end position="60"/>
    </location>
</feature>
<dbReference type="PANTHER" id="PTHR30615:SF16">
    <property type="entry name" value="SECONDARY THIAMINE-PHOSPHATE SYNTHASE ENZYME"/>
    <property type="match status" value="1"/>
</dbReference>
<dbReference type="Proteomes" id="UP000006727">
    <property type="component" value="Chromosome 1"/>
</dbReference>
<accession>A0A7I4BT71</accession>
<keyword evidence="1" id="KW-1133">Transmembrane helix</keyword>
<organism evidence="2 3">
    <name type="scientific">Physcomitrium patens</name>
    <name type="common">Spreading-leaved earth moss</name>
    <name type="synonym">Physcomitrella patens</name>
    <dbReference type="NCBI Taxonomy" id="3218"/>
    <lineage>
        <taxon>Eukaryota</taxon>
        <taxon>Viridiplantae</taxon>
        <taxon>Streptophyta</taxon>
        <taxon>Embryophyta</taxon>
        <taxon>Bryophyta</taxon>
        <taxon>Bryophytina</taxon>
        <taxon>Bryopsida</taxon>
        <taxon>Funariidae</taxon>
        <taxon>Funariales</taxon>
        <taxon>Funariaceae</taxon>
        <taxon>Physcomitrium</taxon>
    </lineage>
</organism>
<reference evidence="2" key="3">
    <citation type="submission" date="2020-12" db="UniProtKB">
        <authorList>
            <consortium name="EnsemblPlants"/>
        </authorList>
    </citation>
    <scope>IDENTIFICATION</scope>
</reference>
<dbReference type="NCBIfam" id="TIGR00149">
    <property type="entry name" value="TIGR00149_YjbQ"/>
    <property type="match status" value="1"/>
</dbReference>
<sequence>VSLSVRIASFAKVAFSLLVFLHQFLVFQHHLDAFFRTLWIVVAWCGVRIEAGFAFSVYSLNQMATKKSTSSLVTGDENGSPKWAQKTVTLPSKKRGCHLITSTILKEIESDLARFKCGIAHLFLQHTSASLTINENYDGDVRDDVETWLNLTVPEGRKAPWKHTMEGDDDLPAHIKSSTFGCQLSIPITDGRLNLGTWQGIWLCEHRDHGGARKVVITMTGV</sequence>
<protein>
    <recommendedName>
        <fullName evidence="4">Secondary thiamine-phosphate synthase enzyme</fullName>
    </recommendedName>
</protein>
<dbReference type="FunCoup" id="A0A7I4BT71">
    <property type="interactions" value="441"/>
</dbReference>
<reference evidence="2 3" key="1">
    <citation type="journal article" date="2008" name="Science">
        <title>The Physcomitrella genome reveals evolutionary insights into the conquest of land by plants.</title>
        <authorList>
            <person name="Rensing S."/>
            <person name="Lang D."/>
            <person name="Zimmer A."/>
            <person name="Terry A."/>
            <person name="Salamov A."/>
            <person name="Shapiro H."/>
            <person name="Nishiyama T."/>
            <person name="Perroud P.-F."/>
            <person name="Lindquist E."/>
            <person name="Kamisugi Y."/>
            <person name="Tanahashi T."/>
            <person name="Sakakibara K."/>
            <person name="Fujita T."/>
            <person name="Oishi K."/>
            <person name="Shin-I T."/>
            <person name="Kuroki Y."/>
            <person name="Toyoda A."/>
            <person name="Suzuki Y."/>
            <person name="Hashimoto A."/>
            <person name="Yamaguchi K."/>
            <person name="Sugano A."/>
            <person name="Kohara Y."/>
            <person name="Fujiyama A."/>
            <person name="Anterola A."/>
            <person name="Aoki S."/>
            <person name="Ashton N."/>
            <person name="Barbazuk W.B."/>
            <person name="Barker E."/>
            <person name="Bennetzen J."/>
            <person name="Bezanilla M."/>
            <person name="Blankenship R."/>
            <person name="Cho S.H."/>
            <person name="Dutcher S."/>
            <person name="Estelle M."/>
            <person name="Fawcett J.A."/>
            <person name="Gundlach H."/>
            <person name="Hanada K."/>
            <person name="Heyl A."/>
            <person name="Hicks K.A."/>
            <person name="Hugh J."/>
            <person name="Lohr M."/>
            <person name="Mayer K."/>
            <person name="Melkozernov A."/>
            <person name="Murata T."/>
            <person name="Nelson D."/>
            <person name="Pils B."/>
            <person name="Prigge M."/>
            <person name="Reiss B."/>
            <person name="Renner T."/>
            <person name="Rombauts S."/>
            <person name="Rushton P."/>
            <person name="Sanderfoot A."/>
            <person name="Schween G."/>
            <person name="Shiu S.-H."/>
            <person name="Stueber K."/>
            <person name="Theodoulou F.L."/>
            <person name="Tu H."/>
            <person name="Van de Peer Y."/>
            <person name="Verrier P.J."/>
            <person name="Waters E."/>
            <person name="Wood A."/>
            <person name="Yang L."/>
            <person name="Cove D."/>
            <person name="Cuming A."/>
            <person name="Hasebe M."/>
            <person name="Lucas S."/>
            <person name="Mishler D.B."/>
            <person name="Reski R."/>
            <person name="Grigoriev I."/>
            <person name="Quatrano R.S."/>
            <person name="Boore J.L."/>
        </authorList>
    </citation>
    <scope>NUCLEOTIDE SEQUENCE [LARGE SCALE GENOMIC DNA]</scope>
    <source>
        <strain evidence="2 3">cv. Gransden 2004</strain>
    </source>
</reference>
<dbReference type="InterPro" id="IPR001602">
    <property type="entry name" value="UPF0047_YjbQ-like"/>
</dbReference>